<dbReference type="Pfam" id="PF07728">
    <property type="entry name" value="AAA_5"/>
    <property type="match status" value="1"/>
</dbReference>
<dbReference type="InterPro" id="IPR011704">
    <property type="entry name" value="ATPase_dyneun-rel_AAA"/>
</dbReference>
<gene>
    <name evidence="3" type="ORF">Tel_11170</name>
</gene>
<evidence type="ECO:0008006" key="5">
    <source>
        <dbReference type="Google" id="ProtNLM"/>
    </source>
</evidence>
<name>A0A0S2TER4_9GAMM</name>
<evidence type="ECO:0000313" key="3">
    <source>
        <dbReference type="EMBL" id="ALP53648.1"/>
    </source>
</evidence>
<dbReference type="InterPro" id="IPR015947">
    <property type="entry name" value="PUA-like_sf"/>
</dbReference>
<dbReference type="Gene3D" id="3.40.50.300">
    <property type="entry name" value="P-loop containing nucleotide triphosphate hydrolases"/>
    <property type="match status" value="1"/>
</dbReference>
<sequence>MSRYCGEKIVEPILHAAQHWKEVALRSDSSVFEQGEVWTLPNLEALDQHFVNQPDEGEGNFYEKLEAQLEPTESRVKQLAAEMLWLMLLCPSNIGESKKREGIKSIWEWSGEPFPQDSAWVADDVLGGVGSAGTSYNTNRWRELVFFIRTVIAFKRLIESERDKLLSDGWGFAQWIEQVPECDARQLRHMLLFLLFPDDFERIFGGTDRRRIVRTFSGKTAAQIRGLSALEIDRNLIEIRKQKEDEYGTNELDFYVTPLRDLWGDSKIRTWLFSWNPKNWVWDSLADDRAATHEGKTVTHRWACANQDVSTGDKAFLVRAGEPPKGIIAIGNVVSEPYEAPHWDEEKAEKGEVRRYVDVAFSRIQDPLQNDPYITESDLERIKVDKQEWSPQSSGIEIKQRSAGILEKVWEKVVEAAMTPEKKKVNGKIADAINLILYGPPGTGKTYQLNRLVEKYSSRKQTLGREAWLIQELLDARWFDVIFAAVYDLGGEGKVNAILNHEYVQLKAKAMGRDRNIAQTIWANLQAHTWENSSTVQYKNRSVPLVFDKKPNSVWSLVDDWEEECAEQIELAKNWKTGPKQEVSHQRFEFVTFHQAYSYEDFVEGIRPIQDEETGDIGYQVVPGVFKRICQRAKADPGQRYGIFIDEINRGNIAKIFGELITLIETDKRAIYSDGGYLKAGMELTLPYSGVRFGVPGNLDVYGTMNTADRSIALLDTALRRRFQFKELMPDAGVISGSRGDGYIEDGEGGVINLRALLEAMNRRIRFLLNRDMTLGHAYFINVRDFIGLKEVLFNQVIPLLQEYFYEDWHRVQLVFRDVGPAGEKLEPQIVCHDTLNEEEVLGFDHDDFDDLTEYRVVDPDEITPDAVRKVYEESA</sequence>
<dbReference type="EMBL" id="CP013099">
    <property type="protein sequence ID" value="ALP53648.1"/>
    <property type="molecule type" value="Genomic_DNA"/>
</dbReference>
<protein>
    <recommendedName>
        <fullName evidence="5">AAA+ ATPase domain-containing protein</fullName>
    </recommendedName>
</protein>
<organism evidence="3 4">
    <name type="scientific">Candidatus Tenderia electrophaga</name>
    <dbReference type="NCBI Taxonomy" id="1748243"/>
    <lineage>
        <taxon>Bacteria</taxon>
        <taxon>Pseudomonadati</taxon>
        <taxon>Pseudomonadota</taxon>
        <taxon>Gammaproteobacteria</taxon>
        <taxon>Candidatus Tenderiales</taxon>
        <taxon>Candidatus Tenderiaceae</taxon>
        <taxon>Candidatus Tenderia</taxon>
    </lineage>
</organism>
<dbReference type="Pfam" id="PF01878">
    <property type="entry name" value="EVE"/>
    <property type="match status" value="1"/>
</dbReference>
<dbReference type="InterPro" id="IPR002740">
    <property type="entry name" value="EVE_domain"/>
</dbReference>
<dbReference type="Gene3D" id="3.10.590.10">
    <property type="entry name" value="ph1033 like domains"/>
    <property type="match status" value="1"/>
</dbReference>
<feature type="domain" description="EVE" evidence="1">
    <location>
        <begin position="270"/>
        <end position="388"/>
    </location>
</feature>
<dbReference type="InterPro" id="IPR052934">
    <property type="entry name" value="Methyl-DNA_Rec/Restrict_Enz"/>
</dbReference>
<dbReference type="SUPFAM" id="SSF52540">
    <property type="entry name" value="P-loop containing nucleoside triphosphate hydrolases"/>
    <property type="match status" value="1"/>
</dbReference>
<dbReference type="PANTHER" id="PTHR37291:SF1">
    <property type="entry name" value="TYPE IV METHYL-DIRECTED RESTRICTION ENZYME ECOKMCRB SUBUNIT"/>
    <property type="match status" value="1"/>
</dbReference>
<proteinExistence type="predicted"/>
<dbReference type="PANTHER" id="PTHR37291">
    <property type="entry name" value="5-METHYLCYTOSINE-SPECIFIC RESTRICTION ENZYME B"/>
    <property type="match status" value="1"/>
</dbReference>
<dbReference type="AlphaFoldDB" id="A0A0S2TER4"/>
<accession>A0A0S2TER4</accession>
<evidence type="ECO:0000259" key="1">
    <source>
        <dbReference type="Pfam" id="PF01878"/>
    </source>
</evidence>
<dbReference type="Proteomes" id="UP000055136">
    <property type="component" value="Chromosome"/>
</dbReference>
<dbReference type="InterPro" id="IPR027417">
    <property type="entry name" value="P-loop_NTPase"/>
</dbReference>
<dbReference type="GO" id="GO:0005524">
    <property type="term" value="F:ATP binding"/>
    <property type="evidence" value="ECO:0007669"/>
    <property type="project" value="InterPro"/>
</dbReference>
<keyword evidence="4" id="KW-1185">Reference proteome</keyword>
<feature type="domain" description="ATPase dynein-related AAA" evidence="2">
    <location>
        <begin position="585"/>
        <end position="723"/>
    </location>
</feature>
<dbReference type="STRING" id="1748243.Tel_11170"/>
<evidence type="ECO:0000313" key="4">
    <source>
        <dbReference type="Proteomes" id="UP000055136"/>
    </source>
</evidence>
<dbReference type="SUPFAM" id="SSF88697">
    <property type="entry name" value="PUA domain-like"/>
    <property type="match status" value="1"/>
</dbReference>
<dbReference type="GO" id="GO:0016887">
    <property type="term" value="F:ATP hydrolysis activity"/>
    <property type="evidence" value="ECO:0007669"/>
    <property type="project" value="InterPro"/>
</dbReference>
<dbReference type="REBASE" id="163310">
    <property type="entry name" value="GbaNRL1McrBCP"/>
</dbReference>
<dbReference type="KEGG" id="tee:Tel_11170"/>
<evidence type="ECO:0000259" key="2">
    <source>
        <dbReference type="Pfam" id="PF07728"/>
    </source>
</evidence>
<reference evidence="3" key="1">
    <citation type="submission" date="2015-10" db="EMBL/GenBank/DDBJ databases">
        <title>Description of Candidatus Tenderia electrophaga gen. nov, sp. nov., an Uncultivated Electroautotroph from a Biocathode Enrichment.</title>
        <authorList>
            <person name="Eddie B.J."/>
            <person name="Malanoski A.P."/>
            <person name="Wang Z."/>
            <person name="Hall R.J."/>
            <person name="Oh S.D."/>
            <person name="Heiner C."/>
            <person name="Lin B."/>
            <person name="Strycharz-Glaven S.M."/>
        </authorList>
    </citation>
    <scope>NUCLEOTIDE SEQUENCE [LARGE SCALE GENOMIC DNA]</scope>
    <source>
        <strain evidence="3">NRL1</strain>
    </source>
</reference>